<dbReference type="EMBL" id="SOZE01000012">
    <property type="protein sequence ID" value="TFF37067.1"/>
    <property type="molecule type" value="Genomic_DNA"/>
</dbReference>
<proteinExistence type="predicted"/>
<dbReference type="AlphaFoldDB" id="A0A4Y8SET8"/>
<keyword evidence="3" id="KW-1185">Reference proteome</keyword>
<dbReference type="Proteomes" id="UP000297540">
    <property type="component" value="Unassembled WGS sequence"/>
</dbReference>
<protein>
    <submittedName>
        <fullName evidence="2">Uncharacterized protein</fullName>
    </submittedName>
</protein>
<gene>
    <name evidence="2" type="ORF">E2R66_13345</name>
</gene>
<keyword evidence="1" id="KW-0812">Transmembrane</keyword>
<comment type="caution">
    <text evidence="2">The sequence shown here is derived from an EMBL/GenBank/DDBJ whole genome shotgun (WGS) entry which is preliminary data.</text>
</comment>
<keyword evidence="1" id="KW-1133">Transmembrane helix</keyword>
<dbReference type="OrthoDB" id="798318at2"/>
<accession>A0A4Y8SET8</accession>
<evidence type="ECO:0000313" key="2">
    <source>
        <dbReference type="EMBL" id="TFF37067.1"/>
    </source>
</evidence>
<evidence type="ECO:0000313" key="3">
    <source>
        <dbReference type="Proteomes" id="UP000297540"/>
    </source>
</evidence>
<feature type="transmembrane region" description="Helical" evidence="1">
    <location>
        <begin position="48"/>
        <end position="69"/>
    </location>
</feature>
<reference evidence="2 3" key="1">
    <citation type="journal article" date="2017" name="Int. J. Syst. Evol. Microbiol.">
        <title>Mucilaginibacterpsychrotolerans sp. nov., isolated from peatlands.</title>
        <authorList>
            <person name="Deng Y."/>
            <person name="Shen L."/>
            <person name="Xu B."/>
            <person name="Liu Y."/>
            <person name="Gu Z."/>
            <person name="Liu H."/>
            <person name="Zhou Y."/>
        </authorList>
    </citation>
    <scope>NUCLEOTIDE SEQUENCE [LARGE SCALE GENOMIC DNA]</scope>
    <source>
        <strain evidence="2 3">NH7-4</strain>
    </source>
</reference>
<dbReference type="RefSeq" id="WP_133231576.1">
    <property type="nucleotide sequence ID" value="NZ_SOZE01000012.1"/>
</dbReference>
<evidence type="ECO:0000256" key="1">
    <source>
        <dbReference type="SAM" id="Phobius"/>
    </source>
</evidence>
<name>A0A4Y8SET8_9SPHI</name>
<sequence length="94" mass="11083">MKAIVRNILLACVISMFAFFGAVARKHTKQEMTAEQKVEARKETLTCLSVAFLACGLCAWRCTILYRRINIERENQRRFNEYLRSSAFRRQYQN</sequence>
<organism evidence="2 3">
    <name type="scientific">Mucilaginibacter psychrotolerans</name>
    <dbReference type="NCBI Taxonomy" id="1524096"/>
    <lineage>
        <taxon>Bacteria</taxon>
        <taxon>Pseudomonadati</taxon>
        <taxon>Bacteroidota</taxon>
        <taxon>Sphingobacteriia</taxon>
        <taxon>Sphingobacteriales</taxon>
        <taxon>Sphingobacteriaceae</taxon>
        <taxon>Mucilaginibacter</taxon>
    </lineage>
</organism>
<keyword evidence="1" id="KW-0472">Membrane</keyword>